<accession>A0AAD9JGD7</accession>
<proteinExistence type="predicted"/>
<evidence type="ECO:0000259" key="1">
    <source>
        <dbReference type="SMART" id="SM00458"/>
    </source>
</evidence>
<dbReference type="Proteomes" id="UP001208570">
    <property type="component" value="Unassembled WGS sequence"/>
</dbReference>
<dbReference type="PROSITE" id="PS50231">
    <property type="entry name" value="RICIN_B_LECTIN"/>
    <property type="match status" value="1"/>
</dbReference>
<name>A0AAD9JGD7_9ANNE</name>
<dbReference type="Pfam" id="PF00652">
    <property type="entry name" value="Ricin_B_lectin"/>
    <property type="match status" value="1"/>
</dbReference>
<dbReference type="Gene3D" id="2.80.10.50">
    <property type="match status" value="2"/>
</dbReference>
<evidence type="ECO:0000313" key="2">
    <source>
        <dbReference type="EMBL" id="KAK2152459.1"/>
    </source>
</evidence>
<dbReference type="Pfam" id="PF11901">
    <property type="entry name" value="DM9"/>
    <property type="match status" value="1"/>
</dbReference>
<comment type="caution">
    <text evidence="2">The sequence shown here is derived from an EMBL/GenBank/DDBJ whole genome shotgun (WGS) entry which is preliminary data.</text>
</comment>
<protein>
    <recommendedName>
        <fullName evidence="1">Ricin B lectin domain-containing protein</fullName>
    </recommendedName>
</protein>
<organism evidence="2 3">
    <name type="scientific">Paralvinella palmiformis</name>
    <dbReference type="NCBI Taxonomy" id="53620"/>
    <lineage>
        <taxon>Eukaryota</taxon>
        <taxon>Metazoa</taxon>
        <taxon>Spiralia</taxon>
        <taxon>Lophotrochozoa</taxon>
        <taxon>Annelida</taxon>
        <taxon>Polychaeta</taxon>
        <taxon>Sedentaria</taxon>
        <taxon>Canalipalpata</taxon>
        <taxon>Terebellida</taxon>
        <taxon>Terebelliformia</taxon>
        <taxon>Alvinellidae</taxon>
        <taxon>Paralvinella</taxon>
    </lineage>
</organism>
<dbReference type="PANTHER" id="PTHR31649:SF1">
    <property type="entry name" value="FARNESOIC ACID O-METHYL TRANSFERASE DOMAIN-CONTAINING PROTEIN"/>
    <property type="match status" value="1"/>
</dbReference>
<dbReference type="SUPFAM" id="SSF50370">
    <property type="entry name" value="Ricin B-like lectins"/>
    <property type="match status" value="2"/>
</dbReference>
<evidence type="ECO:0000313" key="3">
    <source>
        <dbReference type="Proteomes" id="UP001208570"/>
    </source>
</evidence>
<dbReference type="InterPro" id="IPR035992">
    <property type="entry name" value="Ricin_B-like_lectins"/>
</dbReference>
<dbReference type="AlphaFoldDB" id="A0AAD9JGD7"/>
<gene>
    <name evidence="2" type="ORF">LSH36_328g03019</name>
</gene>
<dbReference type="SMART" id="SM00458">
    <property type="entry name" value="RICIN"/>
    <property type="match status" value="1"/>
</dbReference>
<dbReference type="PANTHER" id="PTHR31649">
    <property type="entry name" value="AGAP009604-PA"/>
    <property type="match status" value="1"/>
</dbReference>
<sequence>MHTYCLDDAAVETDRPPKEHCFYIRSKLNGLVMEVENAGVDPGTRIVMMPMSGQGRDSELWFEDYKTGTIKSRLNLLCLDTQEFNQEYKLVNSPQSIPPNAVRCTIPGVRTYYAAVAHTEHGNIPGRGEAKRCWYSFDGAEYCTADFSWITAPNSALVRNTGCPPPGAIGAGYQFDDGCTYYAAVTRSQWGMLHGKAKDSTCWYPFNGKEYQTSRFYWIVIEHHRHDQIVKSPQRIPLGAVYFTTISGERYYSAVAHTPWGSIPGRAVVERCWYPFGGVEYSTADFSWITAPNAKLVCHTGSLPAGAIAAGHQLDDGCTYYAAVARSQWGALPAKAKDNYCWYPYNGMEHKTSDFDWIAIDCKQQHQLLKSPHSIPRNAVRPSVVGGATLYSAVAHTEWGNILGRAVEEQCWYSYNGVEYCTADFSWITASKTRLVPNTGSLPAGAIHVGHHVEDGCTYYAAVAHSQWDLIPGKAKKDSCSYSYNGKEHKTHNFDWIVIDVDEQHQVVRCPHSVPDNVVCCTTTGDQTCYSAVAHTPWGNIPGSAVPGQCWYSYDGIERSTAEFSWIVALKTRIVYNNGSPPAGAIGVRQRSDRRCTYYSALAHSQWGVIPAKAKDDTCWYTYNGTEHSTSKFEWIVTVSNFAVVNTYVAGKQTQLWLRTANGLQNRKDKNKVLQVCTGKNCSEVFATVATKNRKQKWTFLYYDPAVIQSRSELKSSSISRYFFIRSKLHGKMLSVAGASKQPGTLAIMLPQRSPPADNQLWYLDDIIRSKLTDFSLQSSGRGIWLQPYNNQPNQMWIIRGKKIVLRNDPDICLDIYGAEKKDGAKLCQFKYKGSPNQHWTIVYIS</sequence>
<dbReference type="CDD" id="cd23449">
    <property type="entry name" value="beta-trefoil_Ricin_EW29-like"/>
    <property type="match status" value="1"/>
</dbReference>
<dbReference type="InterPro" id="IPR006616">
    <property type="entry name" value="DM9_repeat"/>
</dbReference>
<feature type="domain" description="Ricin B lectin" evidence="1">
    <location>
        <begin position="720"/>
        <end position="843"/>
    </location>
</feature>
<dbReference type="EMBL" id="JAODUP010000328">
    <property type="protein sequence ID" value="KAK2152459.1"/>
    <property type="molecule type" value="Genomic_DNA"/>
</dbReference>
<keyword evidence="3" id="KW-1185">Reference proteome</keyword>
<dbReference type="InterPro" id="IPR000772">
    <property type="entry name" value="Ricin_B_lectin"/>
</dbReference>
<reference evidence="2" key="1">
    <citation type="journal article" date="2023" name="Mol. Biol. Evol.">
        <title>Third-Generation Sequencing Reveals the Adaptive Role of the Epigenome in Three Deep-Sea Polychaetes.</title>
        <authorList>
            <person name="Perez M."/>
            <person name="Aroh O."/>
            <person name="Sun Y."/>
            <person name="Lan Y."/>
            <person name="Juniper S.K."/>
            <person name="Young C.R."/>
            <person name="Angers B."/>
            <person name="Qian P.Y."/>
        </authorList>
    </citation>
    <scope>NUCLEOTIDE SEQUENCE</scope>
    <source>
        <strain evidence="2">P08H-3</strain>
    </source>
</reference>